<reference evidence="1 2" key="1">
    <citation type="journal article" date="2021" name="G3 (Bethesda)">
        <title>Improved contiguity of the threespine stickleback genome using long-read sequencing.</title>
        <authorList>
            <person name="Nath S."/>
            <person name="Shaw D.E."/>
            <person name="White M.A."/>
        </authorList>
    </citation>
    <scope>NUCLEOTIDE SEQUENCE [LARGE SCALE GENOMIC DNA]</scope>
    <source>
        <strain evidence="1 2">Lake Benthic</strain>
    </source>
</reference>
<accession>G3PFH1</accession>
<dbReference type="AlphaFoldDB" id="G3PFH1"/>
<organism evidence="1 2">
    <name type="scientific">Gasterosteus aculeatus aculeatus</name>
    <name type="common">three-spined stickleback</name>
    <dbReference type="NCBI Taxonomy" id="481459"/>
    <lineage>
        <taxon>Eukaryota</taxon>
        <taxon>Metazoa</taxon>
        <taxon>Chordata</taxon>
        <taxon>Craniata</taxon>
        <taxon>Vertebrata</taxon>
        <taxon>Euteleostomi</taxon>
        <taxon>Actinopterygii</taxon>
        <taxon>Neopterygii</taxon>
        <taxon>Teleostei</taxon>
        <taxon>Neoteleostei</taxon>
        <taxon>Acanthomorphata</taxon>
        <taxon>Eupercaria</taxon>
        <taxon>Perciformes</taxon>
        <taxon>Cottioidei</taxon>
        <taxon>Gasterosteales</taxon>
        <taxon>Gasterosteidae</taxon>
        <taxon>Gasterosteus</taxon>
    </lineage>
</organism>
<evidence type="ECO:0000313" key="2">
    <source>
        <dbReference type="Proteomes" id="UP000007635"/>
    </source>
</evidence>
<reference evidence="1" key="2">
    <citation type="submission" date="2025-08" db="UniProtKB">
        <authorList>
            <consortium name="Ensembl"/>
        </authorList>
    </citation>
    <scope>IDENTIFICATION</scope>
</reference>
<dbReference type="Proteomes" id="UP000007635">
    <property type="component" value="Chromosome XVIII"/>
</dbReference>
<keyword evidence="2" id="KW-1185">Reference proteome</keyword>
<sequence length="81" mass="8782">MGVDVETISPGDGRTFPKKGQACVVHYIDEPGPEGENHLHTRYGLRSDRPSRGHPPERDAYIRCGAAEAGVTPRLISKAEA</sequence>
<dbReference type="Bgee" id="ENSGACG00000012370">
    <property type="expression patterns" value="Expressed in heart and 13 other cell types or tissues"/>
</dbReference>
<name>G3PFH1_GASAC</name>
<reference evidence="1" key="3">
    <citation type="submission" date="2025-09" db="UniProtKB">
        <authorList>
            <consortium name="Ensembl"/>
        </authorList>
    </citation>
    <scope>IDENTIFICATION</scope>
</reference>
<dbReference type="GeneTree" id="ENSGT00940000153311"/>
<evidence type="ECO:0000313" key="1">
    <source>
        <dbReference type="Ensembl" id="ENSGACP00000016345.2"/>
    </source>
</evidence>
<protein>
    <submittedName>
        <fullName evidence="1">FKBP prolyl isomerase 1B</fullName>
    </submittedName>
</protein>
<proteinExistence type="predicted"/>
<dbReference type="Ensembl" id="ENSGACT00000016377.2">
    <property type="protein sequence ID" value="ENSGACP00000016345.2"/>
    <property type="gene ID" value="ENSGACG00000012370.2"/>
</dbReference>